<proteinExistence type="predicted"/>
<keyword evidence="2" id="KW-1185">Reference proteome</keyword>
<evidence type="ECO:0000313" key="2">
    <source>
        <dbReference type="Proteomes" id="UP001596226"/>
    </source>
</evidence>
<gene>
    <name evidence="1" type="ORF">ACFQGL_12805</name>
</gene>
<name>A0ABW1H3K9_9ACTN</name>
<dbReference type="Proteomes" id="UP001596226">
    <property type="component" value="Unassembled WGS sequence"/>
</dbReference>
<sequence length="54" mass="6190">MRDPRRAQPGARGAADLKAWCQSQLAKLEAYVVEHLEDMPEIRDWSLVGRAQRI</sequence>
<comment type="caution">
    <text evidence="1">The sequence shown here is derived from an EMBL/GenBank/DDBJ whole genome shotgun (WGS) entry which is preliminary data.</text>
</comment>
<protein>
    <submittedName>
        <fullName evidence="1">Uncharacterized protein</fullName>
    </submittedName>
</protein>
<dbReference type="EMBL" id="JBHSQS010000006">
    <property type="protein sequence ID" value="MFC5924224.1"/>
    <property type="molecule type" value="Genomic_DNA"/>
</dbReference>
<dbReference type="RefSeq" id="WP_377510472.1">
    <property type="nucleotide sequence ID" value="NZ_JBHSQS010000006.1"/>
</dbReference>
<evidence type="ECO:0000313" key="1">
    <source>
        <dbReference type="EMBL" id="MFC5924224.1"/>
    </source>
</evidence>
<reference evidence="2" key="1">
    <citation type="journal article" date="2019" name="Int. J. Syst. Evol. Microbiol.">
        <title>The Global Catalogue of Microorganisms (GCM) 10K type strain sequencing project: providing services to taxonomists for standard genome sequencing and annotation.</title>
        <authorList>
            <consortium name="The Broad Institute Genomics Platform"/>
            <consortium name="The Broad Institute Genome Sequencing Center for Infectious Disease"/>
            <person name="Wu L."/>
            <person name="Ma J."/>
        </authorList>
    </citation>
    <scope>NUCLEOTIDE SEQUENCE [LARGE SCALE GENOMIC DNA]</scope>
    <source>
        <strain evidence="2">CGMCC 4.7144</strain>
    </source>
</reference>
<organism evidence="1 2">
    <name type="scientific">Micromonospora vulcania</name>
    <dbReference type="NCBI Taxonomy" id="1441873"/>
    <lineage>
        <taxon>Bacteria</taxon>
        <taxon>Bacillati</taxon>
        <taxon>Actinomycetota</taxon>
        <taxon>Actinomycetes</taxon>
        <taxon>Micromonosporales</taxon>
        <taxon>Micromonosporaceae</taxon>
        <taxon>Micromonospora</taxon>
    </lineage>
</organism>
<accession>A0ABW1H3K9</accession>